<feature type="compositionally biased region" description="Acidic residues" evidence="8">
    <location>
        <begin position="19"/>
        <end position="28"/>
    </location>
</feature>
<protein>
    <submittedName>
        <fullName evidence="9">Lymphoid-restricted membrane protein</fullName>
    </submittedName>
</protein>
<evidence type="ECO:0000256" key="7">
    <source>
        <dbReference type="ARBA" id="ARBA00023136"/>
    </source>
</evidence>
<evidence type="ECO:0000256" key="2">
    <source>
        <dbReference type="ARBA" id="ARBA00004496"/>
    </source>
</evidence>
<dbReference type="EMBL" id="SRLO01000036">
    <property type="protein sequence ID" value="TNN82873.1"/>
    <property type="molecule type" value="Genomic_DNA"/>
</dbReference>
<keyword evidence="6" id="KW-0175">Coiled coil</keyword>
<comment type="subcellular location">
    <subcellularLocation>
        <location evidence="2">Cytoplasm</location>
    </subcellularLocation>
    <subcellularLocation>
        <location evidence="1">Membrane</location>
        <topology evidence="1">Single-pass membrane protein</topology>
    </subcellularLocation>
</comment>
<evidence type="ECO:0000256" key="6">
    <source>
        <dbReference type="ARBA" id="ARBA00023054"/>
    </source>
</evidence>
<evidence type="ECO:0000313" key="9">
    <source>
        <dbReference type="EMBL" id="TNN82873.1"/>
    </source>
</evidence>
<dbReference type="GO" id="GO:0005737">
    <property type="term" value="C:cytoplasm"/>
    <property type="evidence" value="ECO:0007669"/>
    <property type="project" value="UniProtKB-SubCell"/>
</dbReference>
<gene>
    <name evidence="9" type="primary">LRMP</name>
    <name evidence="9" type="ORF">EYF80_006830</name>
</gene>
<dbReference type="GO" id="GO:0016020">
    <property type="term" value="C:membrane"/>
    <property type="evidence" value="ECO:0007669"/>
    <property type="project" value="UniProtKB-SubCell"/>
</dbReference>
<proteinExistence type="predicted"/>
<dbReference type="Proteomes" id="UP000314294">
    <property type="component" value="Unassembled WGS sequence"/>
</dbReference>
<keyword evidence="7" id="KW-0472">Membrane</keyword>
<feature type="region of interest" description="Disordered" evidence="8">
    <location>
        <begin position="1"/>
        <end position="34"/>
    </location>
</feature>
<reference evidence="9 10" key="1">
    <citation type="submission" date="2019-03" db="EMBL/GenBank/DDBJ databases">
        <title>First draft genome of Liparis tanakae, snailfish: a comprehensive survey of snailfish specific genes.</title>
        <authorList>
            <person name="Kim W."/>
            <person name="Song I."/>
            <person name="Jeong J.-H."/>
            <person name="Kim D."/>
            <person name="Kim S."/>
            <person name="Ryu S."/>
            <person name="Song J.Y."/>
            <person name="Lee S.K."/>
        </authorList>
    </citation>
    <scope>NUCLEOTIDE SEQUENCE [LARGE SCALE GENOMIC DNA]</scope>
    <source>
        <tissue evidence="9">Muscle</tissue>
    </source>
</reference>
<evidence type="ECO:0000313" key="10">
    <source>
        <dbReference type="Proteomes" id="UP000314294"/>
    </source>
</evidence>
<dbReference type="PANTHER" id="PTHR15352:SF4">
    <property type="entry name" value="LYMPHOID-RESTRICTED MEMBRANE PROTEIN-LIKE ISOFORM X1"/>
    <property type="match status" value="1"/>
</dbReference>
<keyword evidence="4" id="KW-0812">Transmembrane</keyword>
<dbReference type="OrthoDB" id="10062605at2759"/>
<accession>A0A4Z2J0A0</accession>
<dbReference type="InterPro" id="IPR008677">
    <property type="entry name" value="MRVI1"/>
</dbReference>
<organism evidence="9 10">
    <name type="scientific">Liparis tanakae</name>
    <name type="common">Tanaka's snailfish</name>
    <dbReference type="NCBI Taxonomy" id="230148"/>
    <lineage>
        <taxon>Eukaryota</taxon>
        <taxon>Metazoa</taxon>
        <taxon>Chordata</taxon>
        <taxon>Craniata</taxon>
        <taxon>Vertebrata</taxon>
        <taxon>Euteleostomi</taxon>
        <taxon>Actinopterygii</taxon>
        <taxon>Neopterygii</taxon>
        <taxon>Teleostei</taxon>
        <taxon>Neoteleostei</taxon>
        <taxon>Acanthomorphata</taxon>
        <taxon>Eupercaria</taxon>
        <taxon>Perciformes</taxon>
        <taxon>Cottioidei</taxon>
        <taxon>Cottales</taxon>
        <taxon>Liparidae</taxon>
        <taxon>Liparis</taxon>
    </lineage>
</organism>
<keyword evidence="10" id="KW-1185">Reference proteome</keyword>
<keyword evidence="3" id="KW-0963">Cytoplasm</keyword>
<dbReference type="PANTHER" id="PTHR15352">
    <property type="entry name" value="LYMPHOID-RESTRICTED MEMBRANE PROTEIN, JAW1"/>
    <property type="match status" value="1"/>
</dbReference>
<evidence type="ECO:0000256" key="4">
    <source>
        <dbReference type="ARBA" id="ARBA00022692"/>
    </source>
</evidence>
<evidence type="ECO:0000256" key="3">
    <source>
        <dbReference type="ARBA" id="ARBA00022490"/>
    </source>
</evidence>
<name>A0A4Z2J0A0_9TELE</name>
<dbReference type="Pfam" id="PF05781">
    <property type="entry name" value="MRVI1"/>
    <property type="match status" value="1"/>
</dbReference>
<keyword evidence="5" id="KW-1133">Transmembrane helix</keyword>
<evidence type="ECO:0000256" key="5">
    <source>
        <dbReference type="ARBA" id="ARBA00022989"/>
    </source>
</evidence>
<sequence length="293" mass="32732">MTAQPDAEATSSNPATAPDSEDSDEGTSQEELPITSWNQLSIIERVGLGSMELSEKDLETAFSHIALASRCDQYTLTQRLQAEEHARNLAEDNVRLELTRGRETLEMLKGLCLDTERSDILQRMERSLDVLGGTVERISNTAELLGAVHQVLDGSGPPEARVSRAVKLMVAHVENLKVQHHRNVAELEEVKKRVQQQNSSKPASDPRASPGLRCLVLFVLLGRHIRRRVTAERKTLIRPLDPEETLSDAPAVELRPAPPPSRECLALRQLATRKLRNNKYGVTVHDRRDTRQL</sequence>
<evidence type="ECO:0000256" key="8">
    <source>
        <dbReference type="SAM" id="MobiDB-lite"/>
    </source>
</evidence>
<evidence type="ECO:0000256" key="1">
    <source>
        <dbReference type="ARBA" id="ARBA00004167"/>
    </source>
</evidence>
<comment type="caution">
    <text evidence="9">The sequence shown here is derived from an EMBL/GenBank/DDBJ whole genome shotgun (WGS) entry which is preliminary data.</text>
</comment>
<feature type="compositionally biased region" description="Polar residues" evidence="8">
    <location>
        <begin position="1"/>
        <end position="15"/>
    </location>
</feature>
<dbReference type="AlphaFoldDB" id="A0A4Z2J0A0"/>